<evidence type="ECO:0000313" key="4">
    <source>
        <dbReference type="EMBL" id="QHI00853.1"/>
    </source>
</evidence>
<name>A0A6B9RH20_9CAUD</name>
<dbReference type="InterPro" id="IPR001098">
    <property type="entry name" value="DNA-dir_DNA_pol_A_palm_dom"/>
</dbReference>
<evidence type="ECO:0000256" key="1">
    <source>
        <dbReference type="ARBA" id="ARBA00022705"/>
    </source>
</evidence>
<dbReference type="GO" id="GO:0006261">
    <property type="term" value="P:DNA-templated DNA replication"/>
    <property type="evidence" value="ECO:0007669"/>
    <property type="project" value="InterPro"/>
</dbReference>
<reference evidence="4 5" key="1">
    <citation type="journal article" date="2020" name="Viruses">
        <title>Genomic Characterization, Formulation and Efficacy in Planta of a Siphoviridae and Podoviridae Protection Cocktail against the Bacterial Plant Pathogens Pectobacterium spp.</title>
        <authorList>
            <person name="Zaczek-Moczydlowska M.A."/>
            <person name="Young G.K."/>
            <person name="Trudgett J."/>
            <person name="Fleming C.C."/>
            <person name="Campbell K."/>
            <person name="O'Hanlon R."/>
        </authorList>
    </citation>
    <scope>NUCLEOTIDE SEQUENCE [LARGE SCALE GENOMIC DNA]</scope>
</reference>
<feature type="domain" description="DNA-directed DNA polymerase family A palm" evidence="3">
    <location>
        <begin position="400"/>
        <end position="657"/>
    </location>
</feature>
<keyword evidence="2" id="KW-1194">Viral DNA replication</keyword>
<dbReference type="GO" id="GO:0003677">
    <property type="term" value="F:DNA binding"/>
    <property type="evidence" value="ECO:0007669"/>
    <property type="project" value="InterPro"/>
</dbReference>
<dbReference type="Gene3D" id="3.30.70.370">
    <property type="match status" value="1"/>
</dbReference>
<dbReference type="GO" id="GO:0003887">
    <property type="term" value="F:DNA-directed DNA polymerase activity"/>
    <property type="evidence" value="ECO:0007669"/>
    <property type="project" value="InterPro"/>
</dbReference>
<dbReference type="PANTHER" id="PTHR10133">
    <property type="entry name" value="DNA POLYMERASE I"/>
    <property type="match status" value="1"/>
</dbReference>
<dbReference type="GO" id="GO:0006302">
    <property type="term" value="P:double-strand break repair"/>
    <property type="evidence" value="ECO:0007669"/>
    <property type="project" value="TreeGrafter"/>
</dbReference>
<dbReference type="SMART" id="SM00482">
    <property type="entry name" value="POLAc"/>
    <property type="match status" value="1"/>
</dbReference>
<organism evidence="4 5">
    <name type="scientific">Pectobacterium phage MA12</name>
    <dbReference type="NCBI Taxonomy" id="2686474"/>
    <lineage>
        <taxon>Viruses</taxon>
        <taxon>Duplodnaviria</taxon>
        <taxon>Heunggongvirae</taxon>
        <taxon>Uroviricota</taxon>
        <taxon>Caudoviricetes</taxon>
        <taxon>Casjensviridae</taxon>
        <taxon>Newforgelanevirus</taxon>
        <taxon>Newforgelanevirus MA12</taxon>
    </lineage>
</organism>
<evidence type="ECO:0000313" key="5">
    <source>
        <dbReference type="Proteomes" id="UP000465092"/>
    </source>
</evidence>
<dbReference type="InterPro" id="IPR002298">
    <property type="entry name" value="DNA_polymerase_A"/>
</dbReference>
<dbReference type="SUPFAM" id="SSF56672">
    <property type="entry name" value="DNA/RNA polymerases"/>
    <property type="match status" value="1"/>
</dbReference>
<evidence type="ECO:0000256" key="2">
    <source>
        <dbReference type="ARBA" id="ARBA00023109"/>
    </source>
</evidence>
<dbReference type="EMBL" id="MN692199">
    <property type="protein sequence ID" value="QHI00853.1"/>
    <property type="molecule type" value="Genomic_DNA"/>
</dbReference>
<dbReference type="InterPro" id="IPR043502">
    <property type="entry name" value="DNA/RNA_pol_sf"/>
</dbReference>
<dbReference type="GO" id="GO:0039693">
    <property type="term" value="P:viral DNA genome replication"/>
    <property type="evidence" value="ECO:0007669"/>
    <property type="project" value="UniProtKB-KW"/>
</dbReference>
<protein>
    <submittedName>
        <fullName evidence="4">DNA polymerase</fullName>
    </submittedName>
</protein>
<dbReference type="Gene3D" id="1.10.150.20">
    <property type="entry name" value="5' to 3' exonuclease, C-terminal subdomain"/>
    <property type="match status" value="1"/>
</dbReference>
<accession>A0A6B9RH20</accession>
<keyword evidence="5" id="KW-1185">Reference proteome</keyword>
<sequence length="694" mass="79312">MSQTTTINLDYESKSPVDLKTKGIDRYSSHRDTEVMMASWSINDGTTQHWDYNNGRMPGELREALEDPDVEKWAFNAQFERLMTQRVLKIKTDYESWRCTMVLAYMQGFSGTLEQIGRNVGLSEDKQKMADGKKLIRLFCIPQKPTKNNPHIWRDALTDPDLWEIFCRYNIRDTDTEKAIKRRLIKYPVPMSEWALYALDQQINDRGVPIDMDFVQNAIWMAAHRKKELIAELKRITGLANPNSTPQLLPWLQARGYPFGDIQKDTVKKIVSIPLGKLPVTEGARGNDLGDAYVPVSLQKEMNEALAVRKNASRISIKKYNAIEVARGEDNRFRFSLQMHGASRTGRWAGRRLQTQNLPRTPKFLEGDDDLELSTELVRQGDYDMFSLYVGEPMEALVGLVRSSIRAEEGKELRVCDLASIESVVIGWMCKCEWLMGVLARDHDIYQSFGVHLFDKPYERVTKTERNISKPPTLGCGYRLGGGEMRDGKKTGLWAYAENMGVNMSQDESAYAVKVFRELCPEIVQTWYDLERAVEKCVRTGATVQCGVIRFEMKKPYLCAVLPSGRRLYYFKPRIETKEFQGKTGPYMKKTFSYEGQDQKTGQWVRIYSHGGKLVENFVQAIARDIIKAGLIRASRAGFDIVMHVHDEIVTEQPIDDKVHTVALLSHCMTDKISWAPGLPLKAAGWAGPFYKKD</sequence>
<evidence type="ECO:0000259" key="3">
    <source>
        <dbReference type="SMART" id="SM00482"/>
    </source>
</evidence>
<gene>
    <name evidence="4" type="ORF">MA12_gp26</name>
</gene>
<dbReference type="Proteomes" id="UP000465092">
    <property type="component" value="Segment"/>
</dbReference>
<keyword evidence="1" id="KW-0235">DNA replication</keyword>
<proteinExistence type="predicted"/>
<dbReference type="PANTHER" id="PTHR10133:SF27">
    <property type="entry name" value="DNA POLYMERASE NU"/>
    <property type="match status" value="1"/>
</dbReference>